<dbReference type="GO" id="GO:0016020">
    <property type="term" value="C:membrane"/>
    <property type="evidence" value="ECO:0007669"/>
    <property type="project" value="UniProtKB-SubCell"/>
</dbReference>
<dbReference type="CDD" id="cd07042">
    <property type="entry name" value="STAS_SulP_like_sulfate_transporter"/>
    <property type="match status" value="1"/>
</dbReference>
<dbReference type="InterPro" id="IPR018490">
    <property type="entry name" value="cNMP-bd_dom_sf"/>
</dbReference>
<reference evidence="8" key="1">
    <citation type="submission" date="2018-12" db="EMBL/GenBank/DDBJ databases">
        <authorList>
            <person name="Will S."/>
            <person name="Neumann-Schaal M."/>
            <person name="Henke P."/>
        </authorList>
    </citation>
    <scope>NUCLEOTIDE SEQUENCE</scope>
    <source>
        <strain evidence="8">PCC 7102</strain>
    </source>
</reference>
<keyword evidence="3 5" id="KW-1133">Transmembrane helix</keyword>
<feature type="domain" description="Cyclic nucleotide-binding" evidence="6">
    <location>
        <begin position="594"/>
        <end position="709"/>
    </location>
</feature>
<evidence type="ECO:0000313" key="9">
    <source>
        <dbReference type="Proteomes" id="UP000271624"/>
    </source>
</evidence>
<dbReference type="PROSITE" id="PS50801">
    <property type="entry name" value="STAS"/>
    <property type="match status" value="1"/>
</dbReference>
<dbReference type="Pfam" id="PF01740">
    <property type="entry name" value="STAS"/>
    <property type="match status" value="1"/>
</dbReference>
<reference evidence="8" key="2">
    <citation type="journal article" date="2019" name="Genome Biol. Evol.">
        <title>Day and night: Metabolic profiles and evolutionary relationships of six axenic non-marine cyanobacteria.</title>
        <authorList>
            <person name="Will S.E."/>
            <person name="Henke P."/>
            <person name="Boedeker C."/>
            <person name="Huang S."/>
            <person name="Brinkmann H."/>
            <person name="Rohde M."/>
            <person name="Jarek M."/>
            <person name="Friedl T."/>
            <person name="Seufert S."/>
            <person name="Schumacher M."/>
            <person name="Overmann J."/>
            <person name="Neumann-Schaal M."/>
            <person name="Petersen J."/>
        </authorList>
    </citation>
    <scope>NUCLEOTIDE SEQUENCE [LARGE SCALE GENOMIC DNA]</scope>
    <source>
        <strain evidence="8">PCC 7102</strain>
    </source>
</reference>
<dbReference type="AlphaFoldDB" id="A0A3S1BBK6"/>
<feature type="domain" description="STAS" evidence="7">
    <location>
        <begin position="457"/>
        <end position="566"/>
    </location>
</feature>
<evidence type="ECO:0000256" key="2">
    <source>
        <dbReference type="ARBA" id="ARBA00022692"/>
    </source>
</evidence>
<evidence type="ECO:0000256" key="5">
    <source>
        <dbReference type="SAM" id="Phobius"/>
    </source>
</evidence>
<dbReference type="Gene3D" id="2.60.120.10">
    <property type="entry name" value="Jelly Rolls"/>
    <property type="match status" value="1"/>
</dbReference>
<feature type="transmembrane region" description="Helical" evidence="5">
    <location>
        <begin position="389"/>
        <end position="421"/>
    </location>
</feature>
<feature type="transmembrane region" description="Helical" evidence="5">
    <location>
        <begin position="66"/>
        <end position="84"/>
    </location>
</feature>
<dbReference type="InterPro" id="IPR014710">
    <property type="entry name" value="RmlC-like_jellyroll"/>
</dbReference>
<dbReference type="Proteomes" id="UP000271624">
    <property type="component" value="Unassembled WGS sequence"/>
</dbReference>
<evidence type="ECO:0000259" key="6">
    <source>
        <dbReference type="PROSITE" id="PS50042"/>
    </source>
</evidence>
<feature type="transmembrane region" description="Helical" evidence="5">
    <location>
        <begin position="39"/>
        <end position="59"/>
    </location>
</feature>
<evidence type="ECO:0000259" key="7">
    <source>
        <dbReference type="PROSITE" id="PS50801"/>
    </source>
</evidence>
<dbReference type="InterPro" id="IPR000595">
    <property type="entry name" value="cNMP-bd_dom"/>
</dbReference>
<name>A0A3S1BBK6_9CYAN</name>
<accession>A0A3S1BBK6</accession>
<feature type="transmembrane region" description="Helical" evidence="5">
    <location>
        <begin position="359"/>
        <end position="377"/>
    </location>
</feature>
<dbReference type="CDD" id="cd00038">
    <property type="entry name" value="CAP_ED"/>
    <property type="match status" value="1"/>
</dbReference>
<dbReference type="InterPro" id="IPR052706">
    <property type="entry name" value="Membrane-Transporter-like"/>
</dbReference>
<dbReference type="InterPro" id="IPR011547">
    <property type="entry name" value="SLC26A/SulP_dom"/>
</dbReference>
<evidence type="ECO:0000256" key="4">
    <source>
        <dbReference type="ARBA" id="ARBA00023136"/>
    </source>
</evidence>
<evidence type="ECO:0000313" key="8">
    <source>
        <dbReference type="EMBL" id="RUT08794.1"/>
    </source>
</evidence>
<organism evidence="8 9">
    <name type="scientific">Dulcicalothrix desertica PCC 7102</name>
    <dbReference type="NCBI Taxonomy" id="232991"/>
    <lineage>
        <taxon>Bacteria</taxon>
        <taxon>Bacillati</taxon>
        <taxon>Cyanobacteriota</taxon>
        <taxon>Cyanophyceae</taxon>
        <taxon>Nostocales</taxon>
        <taxon>Calotrichaceae</taxon>
        <taxon>Dulcicalothrix</taxon>
    </lineage>
</organism>
<feature type="transmembrane region" description="Helical" evidence="5">
    <location>
        <begin position="104"/>
        <end position="123"/>
    </location>
</feature>
<feature type="transmembrane region" description="Helical" evidence="5">
    <location>
        <begin position="130"/>
        <end position="150"/>
    </location>
</feature>
<feature type="transmembrane region" description="Helical" evidence="5">
    <location>
        <begin position="170"/>
        <end position="193"/>
    </location>
</feature>
<dbReference type="InterPro" id="IPR036513">
    <property type="entry name" value="STAS_dom_sf"/>
</dbReference>
<comment type="caution">
    <text evidence="8">The sequence shown here is derived from an EMBL/GenBank/DDBJ whole genome shotgun (WGS) entry which is preliminary data.</text>
</comment>
<dbReference type="Gene3D" id="3.30.750.24">
    <property type="entry name" value="STAS domain"/>
    <property type="match status" value="1"/>
</dbReference>
<feature type="transmembrane region" description="Helical" evidence="5">
    <location>
        <begin position="296"/>
        <end position="313"/>
    </location>
</feature>
<comment type="subcellular location">
    <subcellularLocation>
        <location evidence="1">Membrane</location>
        <topology evidence="1">Multi-pass membrane protein</topology>
    </subcellularLocation>
</comment>
<keyword evidence="9" id="KW-1185">Reference proteome</keyword>
<dbReference type="SUPFAM" id="SSF52091">
    <property type="entry name" value="SpoIIaa-like"/>
    <property type="match status" value="1"/>
</dbReference>
<gene>
    <name evidence="8" type="ORF">DSM106972_008470</name>
</gene>
<feature type="transmembrane region" description="Helical" evidence="5">
    <location>
        <begin position="264"/>
        <end position="284"/>
    </location>
</feature>
<sequence length="725" mass="81196">MSFKQIVINLFAGTTTGLVTLAYSISFAALIFSGVLAPYFSQGVTSALISSLITGIFVSYFSKLKFVIAGPDSNSAAILALMVYDITEQVSAKDSVEVNTLPTVWAAIALSSILTGLVLYLIGKSKSARWARFIPYTVMGGFLAGTGWLITRSSFKVMAGVPLEWNKLSYLFQEDILIHWLPGLIFSVATIIATKYIRHVLTMPVMLLLTIILFDLFWLFISDTVHSSQGWFLESMPNHNSWNFWISTVPQVNWQVLLNESGTLFAMVIVVLIAILLNAIGIEIAVQHDCNLDHELCVNGIANIFTGLCGGMVGHLSLNRSLLNQSAGANSRVAGLTTAAFCGFILIFGSSIFTYIPRFVLGGLLLTIGFKLLHEWVYSAWFKFPRLEYAIIIVILAITTIWGFIAGVGIGIIISCALFAFNYSRYQIVRNTLEGTTYKSKVQRQRAEQRLLKQKGDQIYILLLQGYIFFGRANTLLEQIQLRLKNIDLPTIEFLILDFRLVNGLDSSIVLSFLKIQQLANKYNFNIILTHVHSNILQQLTLGGCINHNDTSIQILPDLDRGIEYCENKIIEKYSLKLPGILPLALQFNKIFNDTNQVKCFMSYLERVQVNANQILFTQNQASNTLCFIESGQITTFLQLDDGQTRRLQTSGAGTIIGETAFYLSTSYKTSAIADQDSKIYHLTKMNLYKMQQENPQVSVVFQEFLIRQLSERLIYAYSEIEELL</sequence>
<evidence type="ECO:0000256" key="3">
    <source>
        <dbReference type="ARBA" id="ARBA00022989"/>
    </source>
</evidence>
<feature type="transmembrane region" description="Helical" evidence="5">
    <location>
        <begin position="200"/>
        <end position="221"/>
    </location>
</feature>
<dbReference type="InterPro" id="IPR002645">
    <property type="entry name" value="STAS_dom"/>
</dbReference>
<dbReference type="PROSITE" id="PS50042">
    <property type="entry name" value="CNMP_BINDING_3"/>
    <property type="match status" value="1"/>
</dbReference>
<dbReference type="PANTHER" id="PTHR43310:SF4">
    <property type="entry name" value="AFR304WP"/>
    <property type="match status" value="1"/>
</dbReference>
<dbReference type="SUPFAM" id="SSF51206">
    <property type="entry name" value="cAMP-binding domain-like"/>
    <property type="match status" value="1"/>
</dbReference>
<keyword evidence="2 5" id="KW-0812">Transmembrane</keyword>
<dbReference type="PANTHER" id="PTHR43310">
    <property type="entry name" value="SULFATE TRANSPORTER YBAR-RELATED"/>
    <property type="match status" value="1"/>
</dbReference>
<dbReference type="Pfam" id="PF00027">
    <property type="entry name" value="cNMP_binding"/>
    <property type="match status" value="1"/>
</dbReference>
<dbReference type="EMBL" id="RSCL01000002">
    <property type="protein sequence ID" value="RUT08794.1"/>
    <property type="molecule type" value="Genomic_DNA"/>
</dbReference>
<feature type="transmembrane region" description="Helical" evidence="5">
    <location>
        <begin position="333"/>
        <end position="352"/>
    </location>
</feature>
<feature type="transmembrane region" description="Helical" evidence="5">
    <location>
        <begin position="7"/>
        <end position="33"/>
    </location>
</feature>
<evidence type="ECO:0000256" key="1">
    <source>
        <dbReference type="ARBA" id="ARBA00004141"/>
    </source>
</evidence>
<protein>
    <submittedName>
        <fullName evidence="8">Sulfate permease</fullName>
    </submittedName>
</protein>
<keyword evidence="4 5" id="KW-0472">Membrane</keyword>
<dbReference type="Pfam" id="PF00916">
    <property type="entry name" value="Sulfate_transp"/>
    <property type="match status" value="1"/>
</dbReference>
<feature type="transmembrane region" description="Helical" evidence="5">
    <location>
        <begin position="459"/>
        <end position="477"/>
    </location>
</feature>
<proteinExistence type="predicted"/>